<evidence type="ECO:0000313" key="7">
    <source>
        <dbReference type="EMBL" id="AYV76026.1"/>
    </source>
</evidence>
<comment type="similarity">
    <text evidence="1">Belongs to the NMT family.</text>
</comment>
<sequence length="605" mass="69486">MQSINIEVDIKNKVNNIIDGSTILPCASYIFGILGLIYDHICQDQMILLKNIVFKRMMSVNTNINKVVNFDLDFTNESITISNDEKKYFSTDYALLEPEILVSSEFSELMTNSLTTINSFSTTSFEISRTTIDHNNNYISNFITNCKISPNNQEKNKYIKTTIKGNELSIDIVLQICFTLMSEYINHLNESNGMHIYTPYKISEFLFTGIGSLSKKNIYHMYSEIIDTNVYRLYLCNDRGELVLSLNNCLVTKISSGKIKKTNPVDKLELCAPGINEIANFVDEYYYSAPEQKFQPDYTKQFIEWYLSRSTYWTVGIKLSDKLLGVICAVKSSIQIKSDTIENSAEILLLCVHPSYRKNVLNPDGKNKQNLSDLLINSIAKLLQKDGIQEVIYTRTSISDDLIPLASTPYYHKLINIDKLADYGFCSTDKTQQGFVELTKLTNLELFIVNDESMQQLYSLYLNNSNNSDNIIKHIMSYDEFCYTFNSPFVTIYVIKSDNNITDFVSIYNLNRKIRNIPNQSIKEGYLYYSSINTVEERDVINDLIIIMRLDSYDLFTLLSTSLTDVNEVIDVSEFVGLVNGSIDTQYYLIFNNYLQTNKIKYIVP</sequence>
<keyword evidence="4" id="KW-0012">Acyltransferase</keyword>
<feature type="domain" description="Glycylpeptide N-tetradecanoyltransferase N-terminal" evidence="6">
    <location>
        <begin position="275"/>
        <end position="396"/>
    </location>
</feature>
<dbReference type="InterPro" id="IPR000903">
    <property type="entry name" value="NMT"/>
</dbReference>
<evidence type="ECO:0000256" key="1">
    <source>
        <dbReference type="ARBA" id="ARBA00009469"/>
    </source>
</evidence>
<dbReference type="SUPFAM" id="SSF55729">
    <property type="entry name" value="Acyl-CoA N-acyltransferases (Nat)"/>
    <property type="match status" value="2"/>
</dbReference>
<protein>
    <recommendedName>
        <fullName evidence="2">glycylpeptide N-tetradecanoyltransferase</fullName>
        <ecNumber evidence="2">2.3.1.97</ecNumber>
    </recommendedName>
    <alternativeName>
        <fullName evidence="5">Myristoyl-CoA:protein N-myristoyltransferase</fullName>
    </alternativeName>
</protein>
<dbReference type="EC" id="2.3.1.97" evidence="2"/>
<evidence type="ECO:0000256" key="3">
    <source>
        <dbReference type="ARBA" id="ARBA00022679"/>
    </source>
</evidence>
<keyword evidence="3 7" id="KW-0808">Transferase</keyword>
<dbReference type="GO" id="GO:0004379">
    <property type="term" value="F:glycylpeptide N-tetradecanoyltransferase activity"/>
    <property type="evidence" value="ECO:0007669"/>
    <property type="project" value="UniProtKB-EC"/>
</dbReference>
<organism evidence="7">
    <name type="scientific">Terrestrivirus sp</name>
    <dbReference type="NCBI Taxonomy" id="2487775"/>
    <lineage>
        <taxon>Viruses</taxon>
        <taxon>Varidnaviria</taxon>
        <taxon>Bamfordvirae</taxon>
        <taxon>Nucleocytoviricota</taxon>
        <taxon>Megaviricetes</taxon>
        <taxon>Imitervirales</taxon>
        <taxon>Mimiviridae</taxon>
        <taxon>Klosneuvirinae</taxon>
    </lineage>
</organism>
<evidence type="ECO:0000259" key="6">
    <source>
        <dbReference type="Pfam" id="PF01233"/>
    </source>
</evidence>
<dbReference type="Gene3D" id="3.40.630.170">
    <property type="match status" value="1"/>
</dbReference>
<dbReference type="InterPro" id="IPR022676">
    <property type="entry name" value="NMT_N"/>
</dbReference>
<proteinExistence type="inferred from homology"/>
<dbReference type="Pfam" id="PF01233">
    <property type="entry name" value="NMT"/>
    <property type="match status" value="1"/>
</dbReference>
<evidence type="ECO:0000256" key="2">
    <source>
        <dbReference type="ARBA" id="ARBA00012923"/>
    </source>
</evidence>
<accession>A0A3G4ZMF5</accession>
<dbReference type="PANTHER" id="PTHR11377">
    <property type="entry name" value="N-MYRISTOYL TRANSFERASE"/>
    <property type="match status" value="1"/>
</dbReference>
<evidence type="ECO:0000256" key="4">
    <source>
        <dbReference type="ARBA" id="ARBA00023315"/>
    </source>
</evidence>
<dbReference type="EMBL" id="MK071982">
    <property type="protein sequence ID" value="AYV76026.1"/>
    <property type="molecule type" value="Genomic_DNA"/>
</dbReference>
<dbReference type="PANTHER" id="PTHR11377:SF5">
    <property type="entry name" value="GLYCYLPEPTIDE N-TETRADECANOYLTRANSFERASE"/>
    <property type="match status" value="1"/>
</dbReference>
<reference evidence="7" key="1">
    <citation type="submission" date="2018-10" db="EMBL/GenBank/DDBJ databases">
        <title>Hidden diversity of soil giant viruses.</title>
        <authorList>
            <person name="Schulz F."/>
            <person name="Alteio L."/>
            <person name="Goudeau D."/>
            <person name="Ryan E.M."/>
            <person name="Malmstrom R.R."/>
            <person name="Blanchard J."/>
            <person name="Woyke T."/>
        </authorList>
    </citation>
    <scope>NUCLEOTIDE SEQUENCE</scope>
    <source>
        <strain evidence="7">TEV1</strain>
    </source>
</reference>
<name>A0A3G4ZMF5_9VIRU</name>
<dbReference type="InterPro" id="IPR016181">
    <property type="entry name" value="Acyl_CoA_acyltransferase"/>
</dbReference>
<gene>
    <name evidence="7" type="ORF">Terrestrivirus4_74</name>
</gene>
<evidence type="ECO:0000256" key="5">
    <source>
        <dbReference type="ARBA" id="ARBA00031242"/>
    </source>
</evidence>